<dbReference type="SMART" id="SM00322">
    <property type="entry name" value="KH"/>
    <property type="match status" value="1"/>
</dbReference>
<dbReference type="Pfam" id="PF21800">
    <property type="entry name" value="KH_KRR1_2nd"/>
    <property type="match status" value="1"/>
</dbReference>
<feature type="compositionally biased region" description="Basic and acidic residues" evidence="12">
    <location>
        <begin position="315"/>
        <end position="331"/>
    </location>
</feature>
<dbReference type="AlphaFoldDB" id="A0A1D2N6C5"/>
<comment type="similarity">
    <text evidence="2 11">Belongs to the KRR1 family.</text>
</comment>
<proteinExistence type="inferred from homology"/>
<dbReference type="PANTHER" id="PTHR12581">
    <property type="entry name" value="HIV-1 REV BINDING PROTEIN 2, 3"/>
    <property type="match status" value="1"/>
</dbReference>
<evidence type="ECO:0000313" key="14">
    <source>
        <dbReference type="EMBL" id="ODN00818.1"/>
    </source>
</evidence>
<comment type="caution">
    <text evidence="14">The sequence shown here is derived from an EMBL/GenBank/DDBJ whole genome shotgun (WGS) entry which is preliminary data.</text>
</comment>
<dbReference type="InterPro" id="IPR004087">
    <property type="entry name" value="KH_dom"/>
</dbReference>
<comment type="subcellular location">
    <subcellularLocation>
        <location evidence="1 11">Nucleus</location>
        <location evidence="1 11">Nucleolus</location>
    </subcellularLocation>
</comment>
<sequence>MSSGDESGDEKKAKGPVDNAWAMKIPEFKKQDNPHGVVEESSFATLFPRYREKYLREAWPLVQKTLSEYNLKAELDVVEGSMTVKTTRQTWDPYIIVKARDMIKLMARSVPYEQAIKVLLDDVGADIIKVGNMVRNRDRFVRRRQRIIGPNGATLKAIELLTNCYVLVQGNTVAAVGPYKGLQQVHRIVEDTMKNIHPIYHVKTLMIKRELAKDPKLKDENWERFLPKFTHKNLSKRKEPKKKKIKKPYTPFPPPMPESKVDKELASGEYFMKEADRKAKKYLEKKEKQIVAAKAREEKRNASFIPPAESPDSSSKAKQDESTNKEVDVEKLKKKVKRLQNKMKKRQTTTSS</sequence>
<dbReference type="Gene3D" id="3.30.1370.10">
    <property type="entry name" value="K Homology domain, type 1"/>
    <property type="match status" value="2"/>
</dbReference>
<dbReference type="EMBL" id="LJIJ01000185">
    <property type="protein sequence ID" value="ODN00818.1"/>
    <property type="molecule type" value="Genomic_DNA"/>
</dbReference>
<feature type="compositionally biased region" description="Basic residues" evidence="12">
    <location>
        <begin position="233"/>
        <end position="247"/>
    </location>
</feature>
<dbReference type="SUPFAM" id="SSF54791">
    <property type="entry name" value="Eukaryotic type KH-domain (KH-domain type I)"/>
    <property type="match status" value="1"/>
</dbReference>
<evidence type="ECO:0000256" key="11">
    <source>
        <dbReference type="PIRNR" id="PIRNR006515"/>
    </source>
</evidence>
<dbReference type="OrthoDB" id="441223at2759"/>
<dbReference type="PANTHER" id="PTHR12581:SF0">
    <property type="entry name" value="KRR1 SMALL SUBUNIT PROCESSOME COMPONENT HOMOLOG"/>
    <property type="match status" value="1"/>
</dbReference>
<dbReference type="InterPro" id="IPR048548">
    <property type="entry name" value="KRR1-like_KH2"/>
</dbReference>
<keyword evidence="6" id="KW-0175">Coiled coil</keyword>
<dbReference type="Pfam" id="PF17903">
    <property type="entry name" value="KH_KRR1_1st"/>
    <property type="match status" value="1"/>
</dbReference>
<dbReference type="CDD" id="cd22393">
    <property type="entry name" value="KH-I_KRR1_rpt1"/>
    <property type="match status" value="1"/>
</dbReference>
<evidence type="ECO:0000256" key="6">
    <source>
        <dbReference type="ARBA" id="ARBA00023054"/>
    </source>
</evidence>
<reference evidence="14 15" key="1">
    <citation type="journal article" date="2016" name="Genome Biol. Evol.">
        <title>Gene Family Evolution Reflects Adaptation to Soil Environmental Stressors in the Genome of the Collembolan Orchesella cincta.</title>
        <authorList>
            <person name="Faddeeva-Vakhrusheva A."/>
            <person name="Derks M.F."/>
            <person name="Anvar S.Y."/>
            <person name="Agamennone V."/>
            <person name="Suring W."/>
            <person name="Smit S."/>
            <person name="van Straalen N.M."/>
            <person name="Roelofs D."/>
        </authorList>
    </citation>
    <scope>NUCLEOTIDE SEQUENCE [LARGE SCALE GENOMIC DNA]</scope>
    <source>
        <tissue evidence="14">Mixed pool</tissue>
    </source>
</reference>
<keyword evidence="3 11" id="KW-0690">Ribosome biogenesis</keyword>
<evidence type="ECO:0000256" key="12">
    <source>
        <dbReference type="SAM" id="MobiDB-lite"/>
    </source>
</evidence>
<evidence type="ECO:0000256" key="3">
    <source>
        <dbReference type="ARBA" id="ARBA00022517"/>
    </source>
</evidence>
<keyword evidence="8 11" id="KW-0687">Ribonucleoprotein</keyword>
<evidence type="ECO:0000313" key="15">
    <source>
        <dbReference type="Proteomes" id="UP000094527"/>
    </source>
</evidence>
<keyword evidence="15" id="KW-1185">Reference proteome</keyword>
<feature type="region of interest" description="Disordered" evidence="12">
    <location>
        <begin position="233"/>
        <end position="260"/>
    </location>
</feature>
<dbReference type="InterPro" id="IPR024166">
    <property type="entry name" value="rRNA_assembly_KRR1"/>
</dbReference>
<dbReference type="InterPro" id="IPR036612">
    <property type="entry name" value="KH_dom_type_1_sf"/>
</dbReference>
<gene>
    <name evidence="14" type="ORF">Ocin01_05863</name>
</gene>
<comment type="function">
    <text evidence="9">Required for 40S ribosome biogenesis. Involved in nucleolar processing of pre-18S ribosomal RNA and ribosome assembly. Binds to RNA. Required for female germline development, cell viability during eye development and for survival of dividing cells and epithelial cells during early wing disk development.</text>
</comment>
<comment type="subunit">
    <text evidence="10">Monomer. Component of the ribosomal small subunit (SSU) processome.</text>
</comment>
<feature type="domain" description="K Homology" evidence="13">
    <location>
        <begin position="124"/>
        <end position="194"/>
    </location>
</feature>
<feature type="region of interest" description="Disordered" evidence="12">
    <location>
        <begin position="293"/>
        <end position="352"/>
    </location>
</feature>
<dbReference type="GO" id="GO:0003723">
    <property type="term" value="F:RNA binding"/>
    <property type="evidence" value="ECO:0007669"/>
    <property type="project" value="UniProtKB-KW"/>
</dbReference>
<feature type="compositionally biased region" description="Basic residues" evidence="12">
    <location>
        <begin position="332"/>
        <end position="352"/>
    </location>
</feature>
<dbReference type="FunFam" id="3.30.1370.10:FF:000014">
    <property type="entry name" value="KRR1 small subunit processome component"/>
    <property type="match status" value="1"/>
</dbReference>
<dbReference type="InterPro" id="IPR041174">
    <property type="entry name" value="KRR1-like_KH1"/>
</dbReference>
<evidence type="ECO:0000259" key="13">
    <source>
        <dbReference type="SMART" id="SM00322"/>
    </source>
</evidence>
<evidence type="ECO:0000256" key="2">
    <source>
        <dbReference type="ARBA" id="ARBA00009344"/>
    </source>
</evidence>
<keyword evidence="5 11" id="KW-0694">RNA-binding</keyword>
<evidence type="ECO:0000256" key="10">
    <source>
        <dbReference type="ARBA" id="ARBA00025925"/>
    </source>
</evidence>
<dbReference type="InterPro" id="IPR048550">
    <property type="entry name" value="KRR1-like_KH1_euk"/>
</dbReference>
<accession>A0A1D2N6C5</accession>
<evidence type="ECO:0000256" key="4">
    <source>
        <dbReference type="ARBA" id="ARBA00022552"/>
    </source>
</evidence>
<keyword evidence="4 11" id="KW-0698">rRNA processing</keyword>
<dbReference type="PIRSF" id="PIRSF006515">
    <property type="entry name" value="KRR1"/>
    <property type="match status" value="1"/>
</dbReference>
<evidence type="ECO:0000256" key="9">
    <source>
        <dbReference type="ARBA" id="ARBA00024689"/>
    </source>
</evidence>
<dbReference type="STRING" id="48709.A0A1D2N6C5"/>
<evidence type="ECO:0000256" key="1">
    <source>
        <dbReference type="ARBA" id="ARBA00004604"/>
    </source>
</evidence>
<evidence type="ECO:0000256" key="7">
    <source>
        <dbReference type="ARBA" id="ARBA00023242"/>
    </source>
</evidence>
<name>A0A1D2N6C5_ORCCI</name>
<protein>
    <recommendedName>
        <fullName evidence="11">KRR1 small subunit processome component</fullName>
    </recommendedName>
    <alternativeName>
        <fullName evidence="11">KRR-R motif-containing protein 1</fullName>
    </alternativeName>
</protein>
<dbReference type="GO" id="GO:0006364">
    <property type="term" value="P:rRNA processing"/>
    <property type="evidence" value="ECO:0007669"/>
    <property type="project" value="UniProtKB-KW"/>
</dbReference>
<keyword evidence="7 11" id="KW-0539">Nucleus</keyword>
<dbReference type="InterPro" id="IPR048549">
    <property type="entry name" value="KRR1-like_KH2_euk"/>
</dbReference>
<evidence type="ECO:0000256" key="8">
    <source>
        <dbReference type="ARBA" id="ARBA00023274"/>
    </source>
</evidence>
<dbReference type="OMA" id="TPDIDKW"/>
<dbReference type="CDD" id="cd22394">
    <property type="entry name" value="KH-I_KRR1_rpt2"/>
    <property type="match status" value="1"/>
</dbReference>
<evidence type="ECO:0000256" key="5">
    <source>
        <dbReference type="ARBA" id="ARBA00022884"/>
    </source>
</evidence>
<organism evidence="14 15">
    <name type="scientific">Orchesella cincta</name>
    <name type="common">Springtail</name>
    <name type="synonym">Podura cincta</name>
    <dbReference type="NCBI Taxonomy" id="48709"/>
    <lineage>
        <taxon>Eukaryota</taxon>
        <taxon>Metazoa</taxon>
        <taxon>Ecdysozoa</taxon>
        <taxon>Arthropoda</taxon>
        <taxon>Hexapoda</taxon>
        <taxon>Collembola</taxon>
        <taxon>Entomobryomorpha</taxon>
        <taxon>Entomobryoidea</taxon>
        <taxon>Orchesellidae</taxon>
        <taxon>Orchesellinae</taxon>
        <taxon>Orchesella</taxon>
    </lineage>
</organism>
<dbReference type="GO" id="GO:0032040">
    <property type="term" value="C:small-subunit processome"/>
    <property type="evidence" value="ECO:0007669"/>
    <property type="project" value="TreeGrafter"/>
</dbReference>
<dbReference type="FunFam" id="3.30.1370.10:FF:000011">
    <property type="entry name" value="KRR1 small subunit processome component"/>
    <property type="match status" value="1"/>
</dbReference>
<dbReference type="Proteomes" id="UP000094527">
    <property type="component" value="Unassembled WGS sequence"/>
</dbReference>